<dbReference type="InterPro" id="IPR048742">
    <property type="entry name" value="Pus10_N_euk"/>
</dbReference>
<evidence type="ECO:0000256" key="3">
    <source>
        <dbReference type="ARBA" id="ARBA00022694"/>
    </source>
</evidence>
<dbReference type="Pfam" id="PF21238">
    <property type="entry name" value="Pus10_C"/>
    <property type="match status" value="1"/>
</dbReference>
<gene>
    <name evidence="8" type="ORF">PLOB_00029288</name>
</gene>
<dbReference type="NCBIfam" id="TIGR01213">
    <property type="entry name" value="pseudo_Pus10arc"/>
    <property type="match status" value="1"/>
</dbReference>
<dbReference type="Gene3D" id="1.10.10.2050">
    <property type="match status" value="1"/>
</dbReference>
<feature type="domain" description="Pus10-like C-terminal" evidence="7">
    <location>
        <begin position="239"/>
        <end position="471"/>
    </location>
</feature>
<comment type="caution">
    <text evidence="8">The sequence shown here is derived from an EMBL/GenBank/DDBJ whole genome shotgun (WGS) entry which is preliminary data.</text>
</comment>
<proteinExistence type="inferred from homology"/>
<dbReference type="Proteomes" id="UP001159405">
    <property type="component" value="Unassembled WGS sequence"/>
</dbReference>
<keyword evidence="9" id="KW-1185">Reference proteome</keyword>
<evidence type="ECO:0000256" key="4">
    <source>
        <dbReference type="ARBA" id="ARBA00023235"/>
    </source>
</evidence>
<dbReference type="Pfam" id="PF21237">
    <property type="entry name" value="Pus10_N_euk"/>
    <property type="match status" value="1"/>
</dbReference>
<dbReference type="PANTHER" id="PTHR21568:SF0">
    <property type="entry name" value="TRNA PSEUDOURIDINE SYNTHASE PUS10"/>
    <property type="match status" value="1"/>
</dbReference>
<dbReference type="PANTHER" id="PTHR21568">
    <property type="entry name" value="TRNA PSEUDOURIDINE SYNTHASE PUS10"/>
    <property type="match status" value="1"/>
</dbReference>
<evidence type="ECO:0000259" key="7">
    <source>
        <dbReference type="Pfam" id="PF21238"/>
    </source>
</evidence>
<dbReference type="InterPro" id="IPR048741">
    <property type="entry name" value="Pus10-like_C"/>
</dbReference>
<evidence type="ECO:0000256" key="5">
    <source>
        <dbReference type="SAM" id="MobiDB-lite"/>
    </source>
</evidence>
<dbReference type="Gene3D" id="3.30.70.3190">
    <property type="match status" value="1"/>
</dbReference>
<comment type="similarity">
    <text evidence="1">Belongs to the pseudouridine synthase Pus10 family.</text>
</comment>
<evidence type="ECO:0000256" key="2">
    <source>
        <dbReference type="ARBA" id="ARBA00012787"/>
    </source>
</evidence>
<dbReference type="Gene3D" id="3.30.70.2510">
    <property type="match status" value="1"/>
</dbReference>
<organism evidence="8 9">
    <name type="scientific">Porites lobata</name>
    <dbReference type="NCBI Taxonomy" id="104759"/>
    <lineage>
        <taxon>Eukaryota</taxon>
        <taxon>Metazoa</taxon>
        <taxon>Cnidaria</taxon>
        <taxon>Anthozoa</taxon>
        <taxon>Hexacorallia</taxon>
        <taxon>Scleractinia</taxon>
        <taxon>Fungiina</taxon>
        <taxon>Poritidae</taxon>
        <taxon>Porites</taxon>
    </lineage>
</organism>
<dbReference type="EMBL" id="CALNXK010000037">
    <property type="protein sequence ID" value="CAH3122211.1"/>
    <property type="molecule type" value="Genomic_DNA"/>
</dbReference>
<protein>
    <recommendedName>
        <fullName evidence="2">tRNA pseudouridine(55) synthase</fullName>
        <ecNumber evidence="2">5.4.99.25</ecNumber>
    </recommendedName>
</protein>
<dbReference type="InterPro" id="IPR020103">
    <property type="entry name" value="PsdUridine_synth_cat_dom_sf"/>
</dbReference>
<keyword evidence="3" id="KW-0819">tRNA processing</keyword>
<sequence>MADDSKVQDTTANVDSVAVVLKEIKCCWRCVFRFLGEKNSSLYQNSEEVDVKLPCIACLGVLEKKQEKSFIDKIQSSIKKAGHQFDSFMLTISLPLSIVLRQHSVSLFLQEHCSSIFDKRMLNETSSVKEVFKWVYGPIVEELLQVDYMPLSPFKVSLVFTHKDNDKELEFLNNSSKTTTRQRQKRQKREASMTAPSVKKALTDLTAVSQLKRLADCPPQPAALPIELSEVVCSHDSIYIAGRYNKFSRVLSQTPWIIDNVRHTESSVEEKICDRIRNKIKADDHKFASAGREDIDVLMLGRGKPFLVEFINPRVTRLSESFLADLQQEINSSTTEIYVRDLQQVTKDDCQILKDAESNKTKTYKALIWTKEEIVEKQLHVLQDTKELTISQKTPLRVLHRRPLAVRERCIYSMTPSEQIDSHHFNLFLKTQAGTYIKEFVHGDFGRTKPNLGQLLNTETDILQLDVESVDVDWPPRKDEIDDQLKDSS</sequence>
<evidence type="ECO:0000313" key="8">
    <source>
        <dbReference type="EMBL" id="CAH3122211.1"/>
    </source>
</evidence>
<name>A0ABN8NXK5_9CNID</name>
<feature type="domain" description="Pus10 N-terminal eukaryotes" evidence="6">
    <location>
        <begin position="55"/>
        <end position="233"/>
    </location>
</feature>
<feature type="region of interest" description="Disordered" evidence="5">
    <location>
        <begin position="175"/>
        <end position="195"/>
    </location>
</feature>
<keyword evidence="4" id="KW-0413">Isomerase</keyword>
<dbReference type="EC" id="5.4.99.25" evidence="2"/>
<reference evidence="8 9" key="1">
    <citation type="submission" date="2022-05" db="EMBL/GenBank/DDBJ databases">
        <authorList>
            <consortium name="Genoscope - CEA"/>
            <person name="William W."/>
        </authorList>
    </citation>
    <scope>NUCLEOTIDE SEQUENCE [LARGE SCALE GENOMIC DNA]</scope>
</reference>
<dbReference type="SUPFAM" id="SSF55120">
    <property type="entry name" value="Pseudouridine synthase"/>
    <property type="match status" value="1"/>
</dbReference>
<dbReference type="InterPro" id="IPR039894">
    <property type="entry name" value="Pus10-like"/>
</dbReference>
<evidence type="ECO:0000256" key="1">
    <source>
        <dbReference type="ARBA" id="ARBA00009652"/>
    </source>
</evidence>
<evidence type="ECO:0000259" key="6">
    <source>
        <dbReference type="Pfam" id="PF21237"/>
    </source>
</evidence>
<evidence type="ECO:0000313" key="9">
    <source>
        <dbReference type="Proteomes" id="UP001159405"/>
    </source>
</evidence>
<accession>A0ABN8NXK5</accession>